<organism evidence="14">
    <name type="scientific">Dissoconium aciculare CBS 342.82</name>
    <dbReference type="NCBI Taxonomy" id="1314786"/>
    <lineage>
        <taxon>Eukaryota</taxon>
        <taxon>Fungi</taxon>
        <taxon>Dikarya</taxon>
        <taxon>Ascomycota</taxon>
        <taxon>Pezizomycotina</taxon>
        <taxon>Dothideomycetes</taxon>
        <taxon>Dothideomycetidae</taxon>
        <taxon>Mycosphaerellales</taxon>
        <taxon>Dissoconiaceae</taxon>
        <taxon>Dissoconium</taxon>
    </lineage>
</organism>
<dbReference type="PANTHER" id="PTHR24322">
    <property type="entry name" value="PKSB"/>
    <property type="match status" value="1"/>
</dbReference>
<reference evidence="14" key="3">
    <citation type="submission" date="2025-08" db="UniProtKB">
        <authorList>
            <consortium name="RefSeq"/>
        </authorList>
    </citation>
    <scope>IDENTIFICATION</scope>
    <source>
        <strain evidence="14">CBS 342.82</strain>
    </source>
</reference>
<dbReference type="AlphaFoldDB" id="A0A6J3M0I8"/>
<proteinExistence type="inferred from homology"/>
<comment type="similarity">
    <text evidence="2 12">Belongs to the short-chain dehydrogenases/reductases (SDR) family.</text>
</comment>
<keyword evidence="5" id="KW-1133">Transmembrane helix</keyword>
<dbReference type="RefSeq" id="XP_033458459.1">
    <property type="nucleotide sequence ID" value="XM_033605115.1"/>
</dbReference>
<dbReference type="PANTHER" id="PTHR24322:SF736">
    <property type="entry name" value="RETINOL DEHYDROGENASE 10"/>
    <property type="match status" value="1"/>
</dbReference>
<keyword evidence="7" id="KW-0443">Lipid metabolism</keyword>
<sequence length="353" mass="38378">MVSLISHTVLNPFLSGAALYALTRSPPEIKQHALSALAAVPFNIPHATAVSVLKALFGLGVVSYVNGLLNRWAFNHWSFSNGAAPWKWNEELCVMTGGSGGLGVIVTGHLIKKGIRVAILDISPPPQELLDTGKVFFYKCDVTSSASIKEVADKIKAEHGTTTILCNNAGIGRTNLITEVSDANLDKIFKINCISHWYTVREFLPDMIKAKKGHIISTASMASYTTCAGMVDYCVSKAAAMAFTDGLNQEIKWRYKAPFVRVSSINPYWIKTPLIAGWVDKTLADNWLFGAVSPVQDPEVVAKRMAEVILSGRGQHVLLPEGNPLMTLAAAGRGLPHWLHEFANDTQNNTAKH</sequence>
<name>A0A6J3M0I8_9PEZI</name>
<protein>
    <recommendedName>
        <fullName evidence="10">Short-chain dehydrogenase/reductase 3</fullName>
    </recommendedName>
    <alternativeName>
        <fullName evidence="11">Retinal short-chain dehydrogenase/reductase 1</fullName>
    </alternativeName>
</protein>
<dbReference type="Proteomes" id="UP000504637">
    <property type="component" value="Unplaced"/>
</dbReference>
<dbReference type="FunFam" id="3.40.50.720:FF:000131">
    <property type="entry name" value="Short-chain dehydrogenase/reductase 3"/>
    <property type="match status" value="1"/>
</dbReference>
<dbReference type="PRINTS" id="PR00081">
    <property type="entry name" value="GDHRDH"/>
</dbReference>
<dbReference type="SUPFAM" id="SSF51735">
    <property type="entry name" value="NAD(P)-binding Rossmann-fold domains"/>
    <property type="match status" value="1"/>
</dbReference>
<evidence type="ECO:0000256" key="11">
    <source>
        <dbReference type="ARBA" id="ARBA00082544"/>
    </source>
</evidence>
<dbReference type="GO" id="GO:0052650">
    <property type="term" value="F:all-trans-retinol dehydrogenase (NADP+) activity"/>
    <property type="evidence" value="ECO:0007669"/>
    <property type="project" value="UniProtKB-ARBA"/>
</dbReference>
<dbReference type="Pfam" id="PF00106">
    <property type="entry name" value="adh_short"/>
    <property type="match status" value="1"/>
</dbReference>
<comment type="subcellular location">
    <subcellularLocation>
        <location evidence="1">Membrane</location>
        <topology evidence="1">Multi-pass membrane protein</topology>
    </subcellularLocation>
</comment>
<keyword evidence="8" id="KW-0472">Membrane</keyword>
<evidence type="ECO:0000256" key="7">
    <source>
        <dbReference type="ARBA" id="ARBA00023098"/>
    </source>
</evidence>
<evidence type="ECO:0000313" key="14">
    <source>
        <dbReference type="RefSeq" id="XP_033458459.1"/>
    </source>
</evidence>
<dbReference type="Gene3D" id="3.40.50.720">
    <property type="entry name" value="NAD(P)-binding Rossmann-like Domain"/>
    <property type="match status" value="1"/>
</dbReference>
<dbReference type="GO" id="GO:0016020">
    <property type="term" value="C:membrane"/>
    <property type="evidence" value="ECO:0007669"/>
    <property type="project" value="UniProtKB-SubCell"/>
</dbReference>
<evidence type="ECO:0000256" key="3">
    <source>
        <dbReference type="ARBA" id="ARBA00022692"/>
    </source>
</evidence>
<comment type="function">
    <text evidence="9">Catalyzes the reduction of all-trans-retinal to all-trans-retinol in the presence of NADPH.</text>
</comment>
<evidence type="ECO:0000256" key="2">
    <source>
        <dbReference type="ARBA" id="ARBA00006484"/>
    </source>
</evidence>
<evidence type="ECO:0000256" key="1">
    <source>
        <dbReference type="ARBA" id="ARBA00004141"/>
    </source>
</evidence>
<dbReference type="PRINTS" id="PR00080">
    <property type="entry name" value="SDRFAMILY"/>
</dbReference>
<dbReference type="OrthoDB" id="10253736at2759"/>
<keyword evidence="13" id="KW-1185">Reference proteome</keyword>
<keyword evidence="3" id="KW-0812">Transmembrane</keyword>
<evidence type="ECO:0000256" key="10">
    <source>
        <dbReference type="ARBA" id="ARBA00068717"/>
    </source>
</evidence>
<evidence type="ECO:0000256" key="5">
    <source>
        <dbReference type="ARBA" id="ARBA00022989"/>
    </source>
</evidence>
<gene>
    <name evidence="14" type="ORF">K489DRAFT_381413</name>
</gene>
<evidence type="ECO:0000313" key="13">
    <source>
        <dbReference type="Proteomes" id="UP000504637"/>
    </source>
</evidence>
<dbReference type="InterPro" id="IPR002347">
    <property type="entry name" value="SDR_fam"/>
</dbReference>
<reference evidence="14" key="1">
    <citation type="submission" date="2020-01" db="EMBL/GenBank/DDBJ databases">
        <authorList>
            <consortium name="DOE Joint Genome Institute"/>
            <person name="Haridas S."/>
            <person name="Albert R."/>
            <person name="Binder M."/>
            <person name="Bloem J."/>
            <person name="Labutti K."/>
            <person name="Salamov A."/>
            <person name="Andreopoulos B."/>
            <person name="Baker S.E."/>
            <person name="Barry K."/>
            <person name="Bills G."/>
            <person name="Bluhm B.H."/>
            <person name="Cannon C."/>
            <person name="Castanera R."/>
            <person name="Culley D.E."/>
            <person name="Daum C."/>
            <person name="Ezra D."/>
            <person name="Gonzalez J.B."/>
            <person name="Henrissat B."/>
            <person name="Kuo A."/>
            <person name="Liang C."/>
            <person name="Lipzen A."/>
            <person name="Lutzoni F."/>
            <person name="Magnuson J."/>
            <person name="Mondo S."/>
            <person name="Nolan M."/>
            <person name="Ohm R."/>
            <person name="Pangilinan J."/>
            <person name="Park H.-J."/>
            <person name="Ramirez L."/>
            <person name="Alfaro M."/>
            <person name="Sun H."/>
            <person name="Tritt A."/>
            <person name="Yoshinaga Y."/>
            <person name="Zwiers L.-H."/>
            <person name="Turgeon B.G."/>
            <person name="Goodwin S.B."/>
            <person name="Spatafora J.W."/>
            <person name="Crous P.W."/>
            <person name="Grigoriev I.V."/>
        </authorList>
    </citation>
    <scope>NUCLEOTIDE SEQUENCE</scope>
    <source>
        <strain evidence="14">CBS 342.82</strain>
    </source>
</reference>
<evidence type="ECO:0000256" key="4">
    <source>
        <dbReference type="ARBA" id="ARBA00022857"/>
    </source>
</evidence>
<keyword evidence="6" id="KW-0560">Oxidoreductase</keyword>
<dbReference type="InterPro" id="IPR036291">
    <property type="entry name" value="NAD(P)-bd_dom_sf"/>
</dbReference>
<reference evidence="14" key="2">
    <citation type="submission" date="2020-04" db="EMBL/GenBank/DDBJ databases">
        <authorList>
            <consortium name="NCBI Genome Project"/>
        </authorList>
    </citation>
    <scope>NUCLEOTIDE SEQUENCE</scope>
    <source>
        <strain evidence="14">CBS 342.82</strain>
    </source>
</reference>
<evidence type="ECO:0000256" key="8">
    <source>
        <dbReference type="ARBA" id="ARBA00023136"/>
    </source>
</evidence>
<accession>A0A6J3M0I8</accession>
<evidence type="ECO:0000256" key="12">
    <source>
        <dbReference type="RuleBase" id="RU000363"/>
    </source>
</evidence>
<dbReference type="GeneID" id="54362915"/>
<evidence type="ECO:0000256" key="9">
    <source>
        <dbReference type="ARBA" id="ARBA00059620"/>
    </source>
</evidence>
<evidence type="ECO:0000256" key="6">
    <source>
        <dbReference type="ARBA" id="ARBA00023002"/>
    </source>
</evidence>
<keyword evidence="4" id="KW-0521">NADP</keyword>